<dbReference type="SUPFAM" id="SSF57959">
    <property type="entry name" value="Leucine zipper domain"/>
    <property type="match status" value="1"/>
</dbReference>
<dbReference type="Gene3D" id="1.20.5.170">
    <property type="match status" value="1"/>
</dbReference>
<protein>
    <recommendedName>
        <fullName evidence="3">BZIP domain-containing protein</fullName>
    </recommendedName>
</protein>
<dbReference type="OrthoDB" id="20960at2759"/>
<feature type="compositionally biased region" description="Gly residues" evidence="2">
    <location>
        <begin position="71"/>
        <end position="84"/>
    </location>
</feature>
<dbReference type="Pfam" id="PF00170">
    <property type="entry name" value="bZIP_1"/>
    <property type="match status" value="1"/>
</dbReference>
<dbReference type="GO" id="GO:0003700">
    <property type="term" value="F:DNA-binding transcription factor activity"/>
    <property type="evidence" value="ECO:0007669"/>
    <property type="project" value="InterPro"/>
</dbReference>
<keyword evidence="1" id="KW-0175">Coiled coil</keyword>
<evidence type="ECO:0000313" key="4">
    <source>
        <dbReference type="EMBL" id="OSX79735.1"/>
    </source>
</evidence>
<feature type="coiled-coil region" evidence="1">
    <location>
        <begin position="167"/>
        <end position="201"/>
    </location>
</feature>
<evidence type="ECO:0000259" key="3">
    <source>
        <dbReference type="PROSITE" id="PS50217"/>
    </source>
</evidence>
<proteinExistence type="predicted"/>
<feature type="region of interest" description="Disordered" evidence="2">
    <location>
        <begin position="24"/>
        <end position="96"/>
    </location>
</feature>
<name>A0A1X6PG51_PORUM</name>
<feature type="compositionally biased region" description="Low complexity" evidence="2">
    <location>
        <begin position="28"/>
        <end position="45"/>
    </location>
</feature>
<gene>
    <name evidence="4" type="ORF">BU14_0072s0093</name>
</gene>
<evidence type="ECO:0000256" key="1">
    <source>
        <dbReference type="SAM" id="Coils"/>
    </source>
</evidence>
<dbReference type="Proteomes" id="UP000218209">
    <property type="component" value="Unassembled WGS sequence"/>
</dbReference>
<reference evidence="4 5" key="1">
    <citation type="submission" date="2017-03" db="EMBL/GenBank/DDBJ databases">
        <title>WGS assembly of Porphyra umbilicalis.</title>
        <authorList>
            <person name="Brawley S.H."/>
            <person name="Blouin N.A."/>
            <person name="Ficko-Blean E."/>
            <person name="Wheeler G.L."/>
            <person name="Lohr M."/>
            <person name="Goodson H.V."/>
            <person name="Jenkins J.W."/>
            <person name="Blaby-Haas C.E."/>
            <person name="Helliwell K.E."/>
            <person name="Chan C."/>
            <person name="Marriage T."/>
            <person name="Bhattacharya D."/>
            <person name="Klein A.S."/>
            <person name="Badis Y."/>
            <person name="Brodie J."/>
            <person name="Cao Y."/>
            <person name="Collen J."/>
            <person name="Dittami S.M."/>
            <person name="Gachon C.M."/>
            <person name="Green B.R."/>
            <person name="Karpowicz S."/>
            <person name="Kim J.W."/>
            <person name="Kudahl U."/>
            <person name="Lin S."/>
            <person name="Michel G."/>
            <person name="Mittag M."/>
            <person name="Olson B.J."/>
            <person name="Pangilinan J."/>
            <person name="Peng Y."/>
            <person name="Qiu H."/>
            <person name="Shu S."/>
            <person name="Singer J.T."/>
            <person name="Smith A.G."/>
            <person name="Sprecher B.N."/>
            <person name="Wagner V."/>
            <person name="Wang W."/>
            <person name="Wang Z.-Y."/>
            <person name="Yan J."/>
            <person name="Yarish C."/>
            <person name="Zoeuner-Riek S."/>
            <person name="Zhuang Y."/>
            <person name="Zou Y."/>
            <person name="Lindquist E.A."/>
            <person name="Grimwood J."/>
            <person name="Barry K."/>
            <person name="Rokhsar D.S."/>
            <person name="Schmutz J."/>
            <person name="Stiller J.W."/>
            <person name="Grossman A.R."/>
            <person name="Prochnik S.E."/>
        </authorList>
    </citation>
    <scope>NUCLEOTIDE SEQUENCE [LARGE SCALE GENOMIC DNA]</scope>
    <source>
        <strain evidence="4">4086291</strain>
    </source>
</reference>
<sequence>MAAPRYPDQPPTAAFLSMLTDTLASGHSTAGQPATPAAAAAFSGADHNNEGHMTRRPSHGSGTSHGSRSSGSGGTGGSDGGAAGGAELDGQPPSPGAAAIIAAVRSHPEMTHATSKDASPSDIRLLARQLVVRLRATNCTDADLPRQHRGYAFTDDEKRALRVILNRSAAERSRNRKRARVENLEGTLAEKDDEIRSLRGQVARLTGLVGQLQSALGYGRPGPAGARSSY</sequence>
<feature type="domain" description="BZIP" evidence="3">
    <location>
        <begin position="156"/>
        <end position="216"/>
    </location>
</feature>
<evidence type="ECO:0000313" key="5">
    <source>
        <dbReference type="Proteomes" id="UP000218209"/>
    </source>
</evidence>
<feature type="compositionally biased region" description="Low complexity" evidence="2">
    <location>
        <begin position="59"/>
        <end position="70"/>
    </location>
</feature>
<dbReference type="EMBL" id="KV918787">
    <property type="protein sequence ID" value="OSX79735.1"/>
    <property type="molecule type" value="Genomic_DNA"/>
</dbReference>
<dbReference type="AlphaFoldDB" id="A0A1X6PG51"/>
<dbReference type="SMART" id="SM00338">
    <property type="entry name" value="BRLZ"/>
    <property type="match status" value="1"/>
</dbReference>
<evidence type="ECO:0000256" key="2">
    <source>
        <dbReference type="SAM" id="MobiDB-lite"/>
    </source>
</evidence>
<keyword evidence="5" id="KW-1185">Reference proteome</keyword>
<dbReference type="InterPro" id="IPR046347">
    <property type="entry name" value="bZIP_sf"/>
</dbReference>
<organism evidence="4 5">
    <name type="scientific">Porphyra umbilicalis</name>
    <name type="common">Purple laver</name>
    <name type="synonym">Red alga</name>
    <dbReference type="NCBI Taxonomy" id="2786"/>
    <lineage>
        <taxon>Eukaryota</taxon>
        <taxon>Rhodophyta</taxon>
        <taxon>Bangiophyceae</taxon>
        <taxon>Bangiales</taxon>
        <taxon>Bangiaceae</taxon>
        <taxon>Porphyra</taxon>
    </lineage>
</organism>
<dbReference type="PROSITE" id="PS50217">
    <property type="entry name" value="BZIP"/>
    <property type="match status" value="1"/>
</dbReference>
<dbReference type="InterPro" id="IPR004827">
    <property type="entry name" value="bZIP"/>
</dbReference>
<accession>A0A1X6PG51</accession>